<dbReference type="Proteomes" id="UP000199758">
    <property type="component" value="Unassembled WGS sequence"/>
</dbReference>
<dbReference type="AlphaFoldDB" id="A0A1M5S7Z1"/>
<proteinExistence type="predicted"/>
<name>A0A1M5S7Z1_9GAMM</name>
<dbReference type="EMBL" id="FQWZ01000010">
    <property type="protein sequence ID" value="SHH34589.1"/>
    <property type="molecule type" value="Genomic_DNA"/>
</dbReference>
<dbReference type="RefSeq" id="WP_072899579.1">
    <property type="nucleotide sequence ID" value="NZ_FQWZ01000010.1"/>
</dbReference>
<evidence type="ECO:0000313" key="8">
    <source>
        <dbReference type="EMBL" id="SHH34589.1"/>
    </source>
</evidence>
<keyword evidence="5" id="KW-0333">Golgi apparatus</keyword>
<evidence type="ECO:0000256" key="3">
    <source>
        <dbReference type="ARBA" id="ARBA00022692"/>
    </source>
</evidence>
<keyword evidence="6" id="KW-0472">Membrane</keyword>
<dbReference type="InterPro" id="IPR018011">
    <property type="entry name" value="Carb_sulfotrans_8-10"/>
</dbReference>
<reference evidence="8 9" key="1">
    <citation type="submission" date="2016-11" db="EMBL/GenBank/DDBJ databases">
        <authorList>
            <person name="Jaros S."/>
            <person name="Januszkiewicz K."/>
            <person name="Wedrychowicz H."/>
        </authorList>
    </citation>
    <scope>NUCLEOTIDE SEQUENCE [LARGE SCALE GENOMIC DNA]</scope>
    <source>
        <strain evidence="8 9">CGMCC 1.7049</strain>
    </source>
</reference>
<evidence type="ECO:0000256" key="5">
    <source>
        <dbReference type="ARBA" id="ARBA00023034"/>
    </source>
</evidence>
<keyword evidence="2 8" id="KW-0808">Transferase</keyword>
<dbReference type="GO" id="GO:0016051">
    <property type="term" value="P:carbohydrate biosynthetic process"/>
    <property type="evidence" value="ECO:0007669"/>
    <property type="project" value="InterPro"/>
</dbReference>
<keyword evidence="7" id="KW-0325">Glycoprotein</keyword>
<keyword evidence="4" id="KW-1133">Transmembrane helix</keyword>
<keyword evidence="9" id="KW-1185">Reference proteome</keyword>
<dbReference type="SUPFAM" id="SSF52540">
    <property type="entry name" value="P-loop containing nucleoside triphosphate hydrolases"/>
    <property type="match status" value="1"/>
</dbReference>
<comment type="subcellular location">
    <subcellularLocation>
        <location evidence="1">Golgi apparatus membrane</location>
        <topology evidence="1">Single-pass type II membrane protein</topology>
    </subcellularLocation>
</comment>
<evidence type="ECO:0000256" key="1">
    <source>
        <dbReference type="ARBA" id="ARBA00004323"/>
    </source>
</evidence>
<dbReference type="Gene3D" id="3.40.50.300">
    <property type="entry name" value="P-loop containing nucleotide triphosphate hydrolases"/>
    <property type="match status" value="1"/>
</dbReference>
<evidence type="ECO:0000256" key="2">
    <source>
        <dbReference type="ARBA" id="ARBA00022679"/>
    </source>
</evidence>
<dbReference type="GO" id="GO:0016020">
    <property type="term" value="C:membrane"/>
    <property type="evidence" value="ECO:0007669"/>
    <property type="project" value="InterPro"/>
</dbReference>
<protein>
    <submittedName>
        <fullName evidence="8">Sulfotransferase family protein</fullName>
    </submittedName>
</protein>
<evidence type="ECO:0000256" key="6">
    <source>
        <dbReference type="ARBA" id="ARBA00023136"/>
    </source>
</evidence>
<evidence type="ECO:0000256" key="4">
    <source>
        <dbReference type="ARBA" id="ARBA00022989"/>
    </source>
</evidence>
<keyword evidence="3" id="KW-0812">Transmembrane</keyword>
<sequence length="226" mass="26541">MVICHRHRFLYVHIAKTGGTSVRSALRKLQLRDPMYLLQWASARLDHLSGHRIAAKLPRHSKVIAAMEMLPRDYFESLFKFAFVRNPWDLQVSSYHHLKRERPHLLDGHDSFEAFLRWKLNPERPWQYHLDTSITLQTDYLVDLHGRQVVDYVGHYETLHDDWSAICKRLGLPTPALPHKRHSTDRPRDFRSYYTDATAELVATHFARDIQMLGYRFDTDAAVVVG</sequence>
<dbReference type="PANTHER" id="PTHR12137:SF54">
    <property type="entry name" value="CARBOHYDRATE SULFOTRANSFERASE"/>
    <property type="match status" value="1"/>
</dbReference>
<dbReference type="PANTHER" id="PTHR12137">
    <property type="entry name" value="CARBOHYDRATE SULFOTRANSFERASE"/>
    <property type="match status" value="1"/>
</dbReference>
<evidence type="ECO:0000256" key="7">
    <source>
        <dbReference type="ARBA" id="ARBA00023180"/>
    </source>
</evidence>
<organism evidence="8 9">
    <name type="scientific">Hydrocarboniphaga daqingensis</name>
    <dbReference type="NCBI Taxonomy" id="490188"/>
    <lineage>
        <taxon>Bacteria</taxon>
        <taxon>Pseudomonadati</taxon>
        <taxon>Pseudomonadota</taxon>
        <taxon>Gammaproteobacteria</taxon>
        <taxon>Nevskiales</taxon>
        <taxon>Nevskiaceae</taxon>
        <taxon>Hydrocarboniphaga</taxon>
    </lineage>
</organism>
<dbReference type="InterPro" id="IPR005331">
    <property type="entry name" value="Sulfotransferase"/>
</dbReference>
<dbReference type="STRING" id="490188.SAMN04488068_0007"/>
<evidence type="ECO:0000313" key="9">
    <source>
        <dbReference type="Proteomes" id="UP000199758"/>
    </source>
</evidence>
<dbReference type="Pfam" id="PF03567">
    <property type="entry name" value="Sulfotransfer_2"/>
    <property type="match status" value="1"/>
</dbReference>
<accession>A0A1M5S7Z1</accession>
<dbReference type="OrthoDB" id="288532at2"/>
<dbReference type="GO" id="GO:0008146">
    <property type="term" value="F:sulfotransferase activity"/>
    <property type="evidence" value="ECO:0007669"/>
    <property type="project" value="InterPro"/>
</dbReference>
<gene>
    <name evidence="8" type="ORF">SAMN04488068_0007</name>
</gene>
<dbReference type="InterPro" id="IPR027417">
    <property type="entry name" value="P-loop_NTPase"/>
</dbReference>